<dbReference type="Proteomes" id="UP000326340">
    <property type="component" value="Unassembled WGS sequence"/>
</dbReference>
<protein>
    <submittedName>
        <fullName evidence="2">Uncharacterized protein</fullName>
    </submittedName>
</protein>
<dbReference type="AlphaFoldDB" id="A0A5Q4BR96"/>
<name>A0A5Q4BR96_9PEZI</name>
<gene>
    <name evidence="2" type="ORF">CSHISOI_05947</name>
</gene>
<reference evidence="2 3" key="1">
    <citation type="journal article" date="2019" name="Sci. Rep.">
        <title>Colletotrichum shisoi sp. nov., an anthracnose pathogen of Perilla frutescens in Japan: molecular phylogenetic, morphological and genomic evidence.</title>
        <authorList>
            <person name="Gan P."/>
            <person name="Tsushima A."/>
            <person name="Hiroyama R."/>
            <person name="Narusaka M."/>
            <person name="Takano Y."/>
            <person name="Narusaka Y."/>
            <person name="Kawaradani M."/>
            <person name="Damm U."/>
            <person name="Shirasu K."/>
        </authorList>
    </citation>
    <scope>NUCLEOTIDE SEQUENCE [LARGE SCALE GENOMIC DNA]</scope>
    <source>
        <strain evidence="2 3">PG-2018a</strain>
    </source>
</reference>
<proteinExistence type="predicted"/>
<feature type="chain" id="PRO_5024934726" evidence="1">
    <location>
        <begin position="21"/>
        <end position="99"/>
    </location>
</feature>
<sequence>MRFSLIAVLTLAAATRDVLASHCQIAEIASDCCWGGNNGKDACLDQRSRANVCRSGGMADNFCRNVYRPGPDGKKIAISETCKADCCSTITGEGMGCPK</sequence>
<accession>A0A5Q4BR96</accession>
<dbReference type="EMBL" id="PUHP01000504">
    <property type="protein sequence ID" value="TQN69560.1"/>
    <property type="molecule type" value="Genomic_DNA"/>
</dbReference>
<keyword evidence="1" id="KW-0732">Signal</keyword>
<dbReference type="OrthoDB" id="3446835at2759"/>
<organism evidence="2 3">
    <name type="scientific">Colletotrichum shisoi</name>
    <dbReference type="NCBI Taxonomy" id="2078593"/>
    <lineage>
        <taxon>Eukaryota</taxon>
        <taxon>Fungi</taxon>
        <taxon>Dikarya</taxon>
        <taxon>Ascomycota</taxon>
        <taxon>Pezizomycotina</taxon>
        <taxon>Sordariomycetes</taxon>
        <taxon>Hypocreomycetidae</taxon>
        <taxon>Glomerellales</taxon>
        <taxon>Glomerellaceae</taxon>
        <taxon>Colletotrichum</taxon>
        <taxon>Colletotrichum destructivum species complex</taxon>
    </lineage>
</organism>
<evidence type="ECO:0000256" key="1">
    <source>
        <dbReference type="SAM" id="SignalP"/>
    </source>
</evidence>
<feature type="signal peptide" evidence="1">
    <location>
        <begin position="1"/>
        <end position="20"/>
    </location>
</feature>
<evidence type="ECO:0000313" key="2">
    <source>
        <dbReference type="EMBL" id="TQN69560.1"/>
    </source>
</evidence>
<comment type="caution">
    <text evidence="2">The sequence shown here is derived from an EMBL/GenBank/DDBJ whole genome shotgun (WGS) entry which is preliminary data.</text>
</comment>
<evidence type="ECO:0000313" key="3">
    <source>
        <dbReference type="Proteomes" id="UP000326340"/>
    </source>
</evidence>
<keyword evidence="3" id="KW-1185">Reference proteome</keyword>